<organism evidence="2 3">
    <name type="scientific">Peptoclostridium acidaminophilum DSM 3953</name>
    <dbReference type="NCBI Taxonomy" id="1286171"/>
    <lineage>
        <taxon>Bacteria</taxon>
        <taxon>Bacillati</taxon>
        <taxon>Bacillota</taxon>
        <taxon>Clostridia</taxon>
        <taxon>Peptostreptococcales</taxon>
        <taxon>Peptoclostridiaceae</taxon>
        <taxon>Peptoclostridium</taxon>
    </lineage>
</organism>
<dbReference type="Proteomes" id="UP000019591">
    <property type="component" value="Chromosome"/>
</dbReference>
<dbReference type="GO" id="GO:0006071">
    <property type="term" value="P:glycerol metabolic process"/>
    <property type="evidence" value="ECO:0007669"/>
    <property type="project" value="InterPro"/>
</dbReference>
<dbReference type="InterPro" id="IPR004007">
    <property type="entry name" value="DhaL_dom"/>
</dbReference>
<reference evidence="2 3" key="1">
    <citation type="journal article" date="2014" name="Genome Announc.">
        <title>Complete Genome Sequence of Amino Acid-Utilizing Eubacterium acidaminophilum al-2 (DSM 3953).</title>
        <authorList>
            <person name="Poehlein A."/>
            <person name="Andreesen J.R."/>
            <person name="Daniel R."/>
        </authorList>
    </citation>
    <scope>NUCLEOTIDE SEQUENCE [LARGE SCALE GENOMIC DNA]</scope>
    <source>
        <strain evidence="2 3">DSM 3953</strain>
    </source>
</reference>
<dbReference type="SUPFAM" id="SSF101473">
    <property type="entry name" value="DhaL-like"/>
    <property type="match status" value="1"/>
</dbReference>
<dbReference type="InterPro" id="IPR036117">
    <property type="entry name" value="DhaL_dom_sf"/>
</dbReference>
<gene>
    <name evidence="2" type="ORF">EAL2_c14610</name>
</gene>
<dbReference type="GO" id="GO:0004371">
    <property type="term" value="F:glycerone kinase activity"/>
    <property type="evidence" value="ECO:0007669"/>
    <property type="project" value="InterPro"/>
</dbReference>
<keyword evidence="3" id="KW-1185">Reference proteome</keyword>
<accession>W8U788</accession>
<dbReference type="SMART" id="SM01120">
    <property type="entry name" value="Dak2"/>
    <property type="match status" value="1"/>
</dbReference>
<name>W8U788_PEPAC</name>
<dbReference type="InterPro" id="IPR033470">
    <property type="entry name" value="FakA-like_C"/>
</dbReference>
<protein>
    <recommendedName>
        <fullName evidence="1">DhaL domain-containing protein</fullName>
    </recommendedName>
</protein>
<dbReference type="AlphaFoldDB" id="W8U788"/>
<dbReference type="Pfam" id="PF02734">
    <property type="entry name" value="Dak2"/>
    <property type="match status" value="1"/>
</dbReference>
<dbReference type="InterPro" id="IPR019986">
    <property type="entry name" value="YloV-like"/>
</dbReference>
<evidence type="ECO:0000313" key="2">
    <source>
        <dbReference type="EMBL" id="AHM56756.1"/>
    </source>
</evidence>
<dbReference type="KEGG" id="eac:EAL2_c14610"/>
<dbReference type="PATRIC" id="fig|1286171.3.peg.1412"/>
<dbReference type="InterPro" id="IPR050270">
    <property type="entry name" value="DegV_domain_contain"/>
</dbReference>
<dbReference type="Gene3D" id="1.25.40.340">
    <property type="match status" value="1"/>
</dbReference>
<dbReference type="InterPro" id="IPR048394">
    <property type="entry name" value="FakA-like_M"/>
</dbReference>
<dbReference type="PANTHER" id="PTHR33434">
    <property type="entry name" value="DEGV DOMAIN-CONTAINING PROTEIN DR_1986-RELATED"/>
    <property type="match status" value="1"/>
</dbReference>
<dbReference type="eggNOG" id="COG1461">
    <property type="taxonomic scope" value="Bacteria"/>
</dbReference>
<dbReference type="PANTHER" id="PTHR33434:SF4">
    <property type="entry name" value="PHOSPHATASE PROTEIN"/>
    <property type="match status" value="1"/>
</dbReference>
<proteinExistence type="predicted"/>
<dbReference type="NCBIfam" id="TIGR03599">
    <property type="entry name" value="YloV"/>
    <property type="match status" value="1"/>
</dbReference>
<dbReference type="Pfam" id="PF21645">
    <property type="entry name" value="FakA-like_M"/>
    <property type="match status" value="1"/>
</dbReference>
<dbReference type="EMBL" id="CP007452">
    <property type="protein sequence ID" value="AHM56756.1"/>
    <property type="molecule type" value="Genomic_DNA"/>
</dbReference>
<sequence length="545" mass="59861">MENNLEVVELNQEFVDAKQLSEMIISGANNLENHRELVDKLNVFPVPDGDTGTNMSLTMNAAVEELISGNPLTISEIARAISKGSLMGARGNSGVILSQLLRGFANSIEGKDSLNIFDFAQALNQAAQMAYKAVIKPVEGTILTVSRETGEQSLELLKTKTSILEFFENIVQKAQLSLENTPNLLATLKEANVVDAGGKGIVLIFEGMHKALAGRPVEKQMEEHQKVEVELHSMQGEIKFTYCTEFILKTDKIDSEGMLRLIEDKGDSIMSVGDEDLIKIHIHTNEPGYLLQRALEYGELISIKIENMRLQHENRILGEAAEEKQDFKKYGIIAVAAGEGIASIFKDIGTDRVIEGGQTMNPSTNDFIEAIDKVDAEFIIVFPNNKNIIMAANQAKELSQKNVTVIPTQNIPQAFDAIIALNPDGDLQQNVDNMRNAIESVKVGDVTFSVRDTSIGGQAIKEGDIIGISQGELRSTGSDINSVAMEVLEAIVSEDDEIVSIFYGKDLSEEMANRLKQSAQKRFSNAEVEIYHGGQPVYYYIMSAE</sequence>
<dbReference type="PROSITE" id="PS51480">
    <property type="entry name" value="DHAL"/>
    <property type="match status" value="1"/>
</dbReference>
<dbReference type="SMART" id="SM01121">
    <property type="entry name" value="Dak1_2"/>
    <property type="match status" value="1"/>
</dbReference>
<feature type="domain" description="DhaL" evidence="1">
    <location>
        <begin position="18"/>
        <end position="210"/>
    </location>
</feature>
<evidence type="ECO:0000259" key="1">
    <source>
        <dbReference type="PROSITE" id="PS51480"/>
    </source>
</evidence>
<dbReference type="STRING" id="1286171.EAL2_c14610"/>
<dbReference type="HOGENOM" id="CLU_017496_1_0_9"/>
<dbReference type="Pfam" id="PF13684">
    <property type="entry name" value="FakA-like_C"/>
    <property type="match status" value="1"/>
</dbReference>
<evidence type="ECO:0000313" key="3">
    <source>
        <dbReference type="Proteomes" id="UP000019591"/>
    </source>
</evidence>